<accession>A0A917CX65</accession>
<protein>
    <submittedName>
        <fullName evidence="8">Phage integrase</fullName>
    </submittedName>
</protein>
<dbReference type="AlphaFoldDB" id="A0A917CX65"/>
<dbReference type="InterPro" id="IPR050808">
    <property type="entry name" value="Phage_Integrase"/>
</dbReference>
<dbReference type="GO" id="GO:0003677">
    <property type="term" value="F:DNA binding"/>
    <property type="evidence" value="ECO:0007669"/>
    <property type="project" value="UniProtKB-UniRule"/>
</dbReference>
<evidence type="ECO:0000259" key="6">
    <source>
        <dbReference type="PROSITE" id="PS51898"/>
    </source>
</evidence>
<dbReference type="PROSITE" id="PS51898">
    <property type="entry name" value="TYR_RECOMBINASE"/>
    <property type="match status" value="1"/>
</dbReference>
<feature type="domain" description="Tyr recombinase" evidence="6">
    <location>
        <begin position="171"/>
        <end position="386"/>
    </location>
</feature>
<feature type="domain" description="Core-binding (CB)" evidence="7">
    <location>
        <begin position="68"/>
        <end position="148"/>
    </location>
</feature>
<evidence type="ECO:0000256" key="3">
    <source>
        <dbReference type="ARBA" id="ARBA00023125"/>
    </source>
</evidence>
<dbReference type="InterPro" id="IPR011010">
    <property type="entry name" value="DNA_brk_join_enz"/>
</dbReference>
<dbReference type="PANTHER" id="PTHR30629">
    <property type="entry name" value="PROPHAGE INTEGRASE"/>
    <property type="match status" value="1"/>
</dbReference>
<keyword evidence="2" id="KW-0229">DNA integration</keyword>
<dbReference type="Gene3D" id="1.10.443.10">
    <property type="entry name" value="Intergrase catalytic core"/>
    <property type="match status" value="1"/>
</dbReference>
<reference evidence="8" key="2">
    <citation type="submission" date="2020-09" db="EMBL/GenBank/DDBJ databases">
        <authorList>
            <person name="Sun Q."/>
            <person name="Sedlacek I."/>
        </authorList>
    </citation>
    <scope>NUCLEOTIDE SEQUENCE</scope>
    <source>
        <strain evidence="8">CCM 7905</strain>
    </source>
</reference>
<evidence type="ECO:0000313" key="9">
    <source>
        <dbReference type="Proteomes" id="UP000654257"/>
    </source>
</evidence>
<dbReference type="GO" id="GO:0006310">
    <property type="term" value="P:DNA recombination"/>
    <property type="evidence" value="ECO:0007669"/>
    <property type="project" value="UniProtKB-KW"/>
</dbReference>
<gene>
    <name evidence="8" type="ORF">GCM10007304_14340</name>
</gene>
<name>A0A917CX65_9NOCA</name>
<dbReference type="InterPro" id="IPR053876">
    <property type="entry name" value="Phage_int_M"/>
</dbReference>
<comment type="caution">
    <text evidence="8">The sequence shown here is derived from an EMBL/GenBank/DDBJ whole genome shotgun (WGS) entry which is preliminary data.</text>
</comment>
<dbReference type="Pfam" id="PF00589">
    <property type="entry name" value="Phage_integrase"/>
    <property type="match status" value="1"/>
</dbReference>
<proteinExistence type="inferred from homology"/>
<dbReference type="InterPro" id="IPR002104">
    <property type="entry name" value="Integrase_catalytic"/>
</dbReference>
<keyword evidence="3 5" id="KW-0238">DNA-binding</keyword>
<dbReference type="InterPro" id="IPR010998">
    <property type="entry name" value="Integrase_recombinase_N"/>
</dbReference>
<dbReference type="PROSITE" id="PS51900">
    <property type="entry name" value="CB"/>
    <property type="match status" value="1"/>
</dbReference>
<dbReference type="Pfam" id="PF22022">
    <property type="entry name" value="Phage_int_M"/>
    <property type="match status" value="1"/>
</dbReference>
<comment type="similarity">
    <text evidence="1">Belongs to the 'phage' integrase family.</text>
</comment>
<dbReference type="InterPro" id="IPR013762">
    <property type="entry name" value="Integrase-like_cat_sf"/>
</dbReference>
<dbReference type="EMBL" id="BMCU01000002">
    <property type="protein sequence ID" value="GGG01491.1"/>
    <property type="molecule type" value="Genomic_DNA"/>
</dbReference>
<evidence type="ECO:0000256" key="5">
    <source>
        <dbReference type="PROSITE-ProRule" id="PRU01248"/>
    </source>
</evidence>
<keyword evidence="4" id="KW-0233">DNA recombination</keyword>
<evidence type="ECO:0000256" key="1">
    <source>
        <dbReference type="ARBA" id="ARBA00008857"/>
    </source>
</evidence>
<reference evidence="8" key="1">
    <citation type="journal article" date="2014" name="Int. J. Syst. Evol. Microbiol.">
        <title>Complete genome sequence of Corynebacterium casei LMG S-19264T (=DSM 44701T), isolated from a smear-ripened cheese.</title>
        <authorList>
            <consortium name="US DOE Joint Genome Institute (JGI-PGF)"/>
            <person name="Walter F."/>
            <person name="Albersmeier A."/>
            <person name="Kalinowski J."/>
            <person name="Ruckert C."/>
        </authorList>
    </citation>
    <scope>NUCLEOTIDE SEQUENCE</scope>
    <source>
        <strain evidence="8">CCM 7905</strain>
    </source>
</reference>
<sequence>MEPGEWGQLVVKSRNGVPYARAYIRDHDGKRRLVEAQGKSADDARRKLQARLRERVTPDHSGQLTKSSTVRDLASYWLSEKKASVTDQTFTGYTDIWTRICEPAIGELLIREVRTGTLDSFFKRQARIAPSRARSARVVCSGMFSLAVRLDLIDNNPAAETQANSRRRSGNDVRALTLGEFAAVRNAIARYCGSSARSDGKKLHGPKPSTDLEDVLTILISTGARIGEVLALRWADVRLDDEPPSLEINGTLITPRYKGESLRRQDFRKGDAPPLTLTLPAFAVEVLRRRILTPQGRGSAADAVFATTTGNWVSASNVRRAWRLALGDELAWVKPHSMRKTVATMIKAQYGVEGAQVQLGHSNSRVTEAHYIQRVNVAPDMTSALITFAPDEDVCHE</sequence>
<dbReference type="Gene3D" id="1.10.150.130">
    <property type="match status" value="1"/>
</dbReference>
<evidence type="ECO:0000259" key="7">
    <source>
        <dbReference type="PROSITE" id="PS51900"/>
    </source>
</evidence>
<dbReference type="InterPro" id="IPR044068">
    <property type="entry name" value="CB"/>
</dbReference>
<keyword evidence="9" id="KW-1185">Reference proteome</keyword>
<dbReference type="Proteomes" id="UP000654257">
    <property type="component" value="Unassembled WGS sequence"/>
</dbReference>
<evidence type="ECO:0000256" key="2">
    <source>
        <dbReference type="ARBA" id="ARBA00022908"/>
    </source>
</evidence>
<dbReference type="RefSeq" id="WP_188544135.1">
    <property type="nucleotide sequence ID" value="NZ_BMCU01000002.1"/>
</dbReference>
<organism evidence="8 9">
    <name type="scientific">Rhodococcoides trifolii</name>
    <dbReference type="NCBI Taxonomy" id="908250"/>
    <lineage>
        <taxon>Bacteria</taxon>
        <taxon>Bacillati</taxon>
        <taxon>Actinomycetota</taxon>
        <taxon>Actinomycetes</taxon>
        <taxon>Mycobacteriales</taxon>
        <taxon>Nocardiaceae</taxon>
        <taxon>Rhodococcoides</taxon>
    </lineage>
</organism>
<evidence type="ECO:0000313" key="8">
    <source>
        <dbReference type="EMBL" id="GGG01491.1"/>
    </source>
</evidence>
<dbReference type="SUPFAM" id="SSF56349">
    <property type="entry name" value="DNA breaking-rejoining enzymes"/>
    <property type="match status" value="1"/>
</dbReference>
<evidence type="ECO:0000256" key="4">
    <source>
        <dbReference type="ARBA" id="ARBA00023172"/>
    </source>
</evidence>
<dbReference type="PANTHER" id="PTHR30629:SF2">
    <property type="entry name" value="PROPHAGE INTEGRASE INTS-RELATED"/>
    <property type="match status" value="1"/>
</dbReference>
<dbReference type="GO" id="GO:0015074">
    <property type="term" value="P:DNA integration"/>
    <property type="evidence" value="ECO:0007669"/>
    <property type="project" value="UniProtKB-KW"/>
</dbReference>